<dbReference type="Pfam" id="PF00126">
    <property type="entry name" value="HTH_1"/>
    <property type="match status" value="1"/>
</dbReference>
<dbReference type="AlphaFoldDB" id="A0A1H6RTL6"/>
<dbReference type="InterPro" id="IPR036390">
    <property type="entry name" value="WH_DNA-bd_sf"/>
</dbReference>
<dbReference type="GO" id="GO:0003700">
    <property type="term" value="F:DNA-binding transcription factor activity"/>
    <property type="evidence" value="ECO:0007669"/>
    <property type="project" value="InterPro"/>
</dbReference>
<dbReference type="PROSITE" id="PS50931">
    <property type="entry name" value="HTH_LYSR"/>
    <property type="match status" value="1"/>
</dbReference>
<dbReference type="SUPFAM" id="SSF53850">
    <property type="entry name" value="Periplasmic binding protein-like II"/>
    <property type="match status" value="1"/>
</dbReference>
<dbReference type="OrthoDB" id="5289754at2"/>
<dbReference type="GO" id="GO:0000976">
    <property type="term" value="F:transcription cis-regulatory region binding"/>
    <property type="evidence" value="ECO:0007669"/>
    <property type="project" value="TreeGrafter"/>
</dbReference>
<feature type="domain" description="HTH lysR-type" evidence="5">
    <location>
        <begin position="2"/>
        <end position="59"/>
    </location>
</feature>
<gene>
    <name evidence="6" type="ORF">SAMN05421831_10489</name>
</gene>
<dbReference type="Gene3D" id="3.40.190.290">
    <property type="match status" value="1"/>
</dbReference>
<name>A0A1H6RTL6_9GAMM</name>
<comment type="similarity">
    <text evidence="1">Belongs to the LysR transcriptional regulatory family.</text>
</comment>
<sequence length="305" mass="34851">MFSTTYLKTFLTLVETGSFTQTARKLEMTQPGVSQHIRKLESYFSLPLLDRRGKRFELTEAGRQVYDYGVRLFAEHDQFCHALEQDTPNRGELRIASNASFGLLFYPYLLGYQQKHSGIKVNYLFSAANEITRDLLAGRFDVGICNEVIKHPDLRYTPYLEEPLILVVPADFQGTHLQDLAGLGLINHPEGGQQASRILKANFPDEFRTLSTLPQRGYINQLHLVLDGVARGLGFAVLPRSVWEASPWQQQTREWQLAQPVWESIYLMSRASGDFPARYRDLFDEYRSWRQGLVAPIHPANTPAN</sequence>
<keyword evidence="3 6" id="KW-0238">DNA-binding</keyword>
<evidence type="ECO:0000313" key="7">
    <source>
        <dbReference type="Proteomes" id="UP000242999"/>
    </source>
</evidence>
<keyword evidence="2" id="KW-0805">Transcription regulation</keyword>
<dbReference type="Gene3D" id="1.10.10.10">
    <property type="entry name" value="Winged helix-like DNA-binding domain superfamily/Winged helix DNA-binding domain"/>
    <property type="match status" value="1"/>
</dbReference>
<accession>A0A1H6RTL6</accession>
<dbReference type="FunFam" id="1.10.10.10:FF:000001">
    <property type="entry name" value="LysR family transcriptional regulator"/>
    <property type="match status" value="1"/>
</dbReference>
<protein>
    <submittedName>
        <fullName evidence="6">DNA-binding transcriptional regulator, LysR family</fullName>
    </submittedName>
</protein>
<dbReference type="EMBL" id="FNYH01000004">
    <property type="protein sequence ID" value="SEI55887.1"/>
    <property type="molecule type" value="Genomic_DNA"/>
</dbReference>
<keyword evidence="4" id="KW-0804">Transcription</keyword>
<evidence type="ECO:0000256" key="2">
    <source>
        <dbReference type="ARBA" id="ARBA00023015"/>
    </source>
</evidence>
<organism evidence="6 7">
    <name type="scientific">Allopseudospirillum japonicum</name>
    <dbReference type="NCBI Taxonomy" id="64971"/>
    <lineage>
        <taxon>Bacteria</taxon>
        <taxon>Pseudomonadati</taxon>
        <taxon>Pseudomonadota</taxon>
        <taxon>Gammaproteobacteria</taxon>
        <taxon>Oceanospirillales</taxon>
        <taxon>Oceanospirillaceae</taxon>
        <taxon>Allopseudospirillum</taxon>
    </lineage>
</organism>
<dbReference type="PANTHER" id="PTHR30126">
    <property type="entry name" value="HTH-TYPE TRANSCRIPTIONAL REGULATOR"/>
    <property type="match status" value="1"/>
</dbReference>
<evidence type="ECO:0000256" key="3">
    <source>
        <dbReference type="ARBA" id="ARBA00023125"/>
    </source>
</evidence>
<dbReference type="PANTHER" id="PTHR30126:SF99">
    <property type="entry name" value="TRANSCRIPTIONAL REGULATOR LYSR FAMILY"/>
    <property type="match status" value="1"/>
</dbReference>
<dbReference type="InterPro" id="IPR036388">
    <property type="entry name" value="WH-like_DNA-bd_sf"/>
</dbReference>
<dbReference type="PRINTS" id="PR00039">
    <property type="entry name" value="HTHLYSR"/>
</dbReference>
<dbReference type="InterPro" id="IPR000847">
    <property type="entry name" value="LysR_HTH_N"/>
</dbReference>
<dbReference type="Pfam" id="PF03466">
    <property type="entry name" value="LysR_substrate"/>
    <property type="match status" value="1"/>
</dbReference>
<dbReference type="STRING" id="64971.SAMN05421831_10489"/>
<evidence type="ECO:0000256" key="4">
    <source>
        <dbReference type="ARBA" id="ARBA00023163"/>
    </source>
</evidence>
<dbReference type="RefSeq" id="WP_093308964.1">
    <property type="nucleotide sequence ID" value="NZ_FNYH01000004.1"/>
</dbReference>
<keyword evidence="7" id="KW-1185">Reference proteome</keyword>
<dbReference type="InterPro" id="IPR005119">
    <property type="entry name" value="LysR_subst-bd"/>
</dbReference>
<evidence type="ECO:0000259" key="5">
    <source>
        <dbReference type="PROSITE" id="PS50931"/>
    </source>
</evidence>
<evidence type="ECO:0000256" key="1">
    <source>
        <dbReference type="ARBA" id="ARBA00009437"/>
    </source>
</evidence>
<dbReference type="Proteomes" id="UP000242999">
    <property type="component" value="Unassembled WGS sequence"/>
</dbReference>
<evidence type="ECO:0000313" key="6">
    <source>
        <dbReference type="EMBL" id="SEI55887.1"/>
    </source>
</evidence>
<reference evidence="7" key="1">
    <citation type="submission" date="2016-10" db="EMBL/GenBank/DDBJ databases">
        <authorList>
            <person name="Varghese N."/>
            <person name="Submissions S."/>
        </authorList>
    </citation>
    <scope>NUCLEOTIDE SEQUENCE [LARGE SCALE GENOMIC DNA]</scope>
    <source>
        <strain evidence="7">DSM 7165</strain>
    </source>
</reference>
<proteinExistence type="inferred from homology"/>
<dbReference type="SUPFAM" id="SSF46785">
    <property type="entry name" value="Winged helix' DNA-binding domain"/>
    <property type="match status" value="1"/>
</dbReference>
<dbReference type="CDD" id="cd05466">
    <property type="entry name" value="PBP2_LTTR_substrate"/>
    <property type="match status" value="1"/>
</dbReference>